<evidence type="ECO:0000313" key="2">
    <source>
        <dbReference type="EMBL" id="MFD1739598.1"/>
    </source>
</evidence>
<comment type="caution">
    <text evidence="2">The sequence shown here is derived from an EMBL/GenBank/DDBJ whole genome shotgun (WGS) entry which is preliminary data.</text>
</comment>
<protein>
    <submittedName>
        <fullName evidence="2">Uncharacterized protein</fullName>
    </submittedName>
</protein>
<sequence>MPNERDKKVINRKTVLLSLLVFNVFLMSLWDVWNTKVTKWQLNGIQLHLSKEIMSDQQVLLIIETNKPLPVLTVKNEFFVFHTSPKVKPIKVSTKEIHYTHSNRWEDMHYYQVHARKHVYTIPFEAQDVKASESVHYGVVVLSKPITFFPINSYRSSTFNTNSIFN</sequence>
<proteinExistence type="predicted"/>
<keyword evidence="1" id="KW-1133">Transmembrane helix</keyword>
<feature type="transmembrane region" description="Helical" evidence="1">
    <location>
        <begin position="15"/>
        <end position="33"/>
    </location>
</feature>
<reference evidence="3" key="1">
    <citation type="journal article" date="2019" name="Int. J. Syst. Evol. Microbiol.">
        <title>The Global Catalogue of Microorganisms (GCM) 10K type strain sequencing project: providing services to taxonomists for standard genome sequencing and annotation.</title>
        <authorList>
            <consortium name="The Broad Institute Genomics Platform"/>
            <consortium name="The Broad Institute Genome Sequencing Center for Infectious Disease"/>
            <person name="Wu L."/>
            <person name="Ma J."/>
        </authorList>
    </citation>
    <scope>NUCLEOTIDE SEQUENCE [LARGE SCALE GENOMIC DNA]</scope>
    <source>
        <strain evidence="3">CCUG 49339</strain>
    </source>
</reference>
<gene>
    <name evidence="2" type="ORF">ACFSCX_24245</name>
</gene>
<dbReference type="RefSeq" id="WP_377930837.1">
    <property type="nucleotide sequence ID" value="NZ_JBHUEM010000055.1"/>
</dbReference>
<keyword evidence="3" id="KW-1185">Reference proteome</keyword>
<dbReference type="Proteomes" id="UP001597214">
    <property type="component" value="Unassembled WGS sequence"/>
</dbReference>
<keyword evidence="1" id="KW-0812">Transmembrane</keyword>
<name>A0ABW4LYG6_9BACI</name>
<evidence type="ECO:0000313" key="3">
    <source>
        <dbReference type="Proteomes" id="UP001597214"/>
    </source>
</evidence>
<evidence type="ECO:0000256" key="1">
    <source>
        <dbReference type="SAM" id="Phobius"/>
    </source>
</evidence>
<keyword evidence="1" id="KW-0472">Membrane</keyword>
<accession>A0ABW4LYG6</accession>
<organism evidence="2 3">
    <name type="scientific">Bacillus salitolerans</name>
    <dbReference type="NCBI Taxonomy" id="1437434"/>
    <lineage>
        <taxon>Bacteria</taxon>
        <taxon>Bacillati</taxon>
        <taxon>Bacillota</taxon>
        <taxon>Bacilli</taxon>
        <taxon>Bacillales</taxon>
        <taxon>Bacillaceae</taxon>
        <taxon>Bacillus</taxon>
    </lineage>
</organism>
<dbReference type="EMBL" id="JBHUEM010000055">
    <property type="protein sequence ID" value="MFD1739598.1"/>
    <property type="molecule type" value="Genomic_DNA"/>
</dbReference>